<keyword evidence="4" id="KW-0973">c-di-GMP</keyword>
<dbReference type="EC" id="3.1.4.52" evidence="2"/>
<evidence type="ECO:0000256" key="2">
    <source>
        <dbReference type="ARBA" id="ARBA00012282"/>
    </source>
</evidence>
<dbReference type="RefSeq" id="WP_015704056.1">
    <property type="nucleotide sequence ID" value="NC_015663.1"/>
</dbReference>
<keyword evidence="5 10" id="KW-0812">Transmembrane</keyword>
<evidence type="ECO:0000256" key="10">
    <source>
        <dbReference type="SAM" id="Phobius"/>
    </source>
</evidence>
<evidence type="ECO:0000256" key="8">
    <source>
        <dbReference type="ARBA" id="ARBA00023136"/>
    </source>
</evidence>
<dbReference type="Pfam" id="PF12792">
    <property type="entry name" value="CSS-motif"/>
    <property type="match status" value="1"/>
</dbReference>
<dbReference type="SUPFAM" id="SSF141868">
    <property type="entry name" value="EAL domain-like"/>
    <property type="match status" value="1"/>
</dbReference>
<evidence type="ECO:0000256" key="1">
    <source>
        <dbReference type="ARBA" id="ARBA00004651"/>
    </source>
</evidence>
<evidence type="ECO:0000259" key="11">
    <source>
        <dbReference type="PROSITE" id="PS50883"/>
    </source>
</evidence>
<evidence type="ECO:0000313" key="12">
    <source>
        <dbReference type="EMBL" id="AEG96634.1"/>
    </source>
</evidence>
<organism evidence="12 13">
    <name type="scientific">Klebsiella aerogenes (strain ATCC 13048 / DSM 30053 / CCUG 1429 / JCM 1235 / KCTC 2190 / NBRC 13534 / NCIMB 10102 / NCTC 10006 / CDC 819-56)</name>
    <name type="common">Enterobacter aerogenes</name>
    <dbReference type="NCBI Taxonomy" id="1028307"/>
    <lineage>
        <taxon>Bacteria</taxon>
        <taxon>Pseudomonadati</taxon>
        <taxon>Pseudomonadota</taxon>
        <taxon>Gammaproteobacteria</taxon>
        <taxon>Enterobacterales</taxon>
        <taxon>Enterobacteriaceae</taxon>
        <taxon>Klebsiella/Raoultella group</taxon>
        <taxon>Klebsiella</taxon>
    </lineage>
</organism>
<keyword evidence="3" id="KW-1003">Cell membrane</keyword>
<keyword evidence="7 10" id="KW-1133">Transmembrane helix</keyword>
<feature type="transmembrane region" description="Helical" evidence="10">
    <location>
        <begin position="12"/>
        <end position="30"/>
    </location>
</feature>
<evidence type="ECO:0000256" key="6">
    <source>
        <dbReference type="ARBA" id="ARBA00022801"/>
    </source>
</evidence>
<dbReference type="KEGG" id="eae:EAE_08550"/>
<dbReference type="SMART" id="SM00052">
    <property type="entry name" value="EAL"/>
    <property type="match status" value="1"/>
</dbReference>
<dbReference type="InterPro" id="IPR050706">
    <property type="entry name" value="Cyclic-di-GMP_PDE-like"/>
</dbReference>
<dbReference type="Pfam" id="PF00563">
    <property type="entry name" value="EAL"/>
    <property type="match status" value="1"/>
</dbReference>
<reference evidence="12 13" key="1">
    <citation type="journal article" date="2012" name="J. Bacteriol.">
        <title>Complete genome sequence of Enterobacter aerogenes KCTC 2190.</title>
        <authorList>
            <person name="Shin S.H."/>
            <person name="Kim S."/>
            <person name="Kim J.Y."/>
            <person name="Lee S."/>
            <person name="Um Y."/>
            <person name="Oh M.K."/>
            <person name="Kim Y.R."/>
            <person name="Lee J."/>
            <person name="Yang K.S."/>
        </authorList>
    </citation>
    <scope>NUCLEOTIDE SEQUENCE [LARGE SCALE GENOMIC DNA]</scope>
    <source>
        <strain evidence="12 13">KCTC 2190</strain>
    </source>
</reference>
<evidence type="ECO:0000256" key="4">
    <source>
        <dbReference type="ARBA" id="ARBA00022636"/>
    </source>
</evidence>
<dbReference type="InterPro" id="IPR001633">
    <property type="entry name" value="EAL_dom"/>
</dbReference>
<dbReference type="AlphaFoldDB" id="A0A0H3FV06"/>
<dbReference type="EMBL" id="CP002824">
    <property type="protein sequence ID" value="AEG96634.1"/>
    <property type="molecule type" value="Genomic_DNA"/>
</dbReference>
<dbReference type="GeneID" id="93309894"/>
<feature type="domain" description="EAL" evidence="11">
    <location>
        <begin position="268"/>
        <end position="520"/>
    </location>
</feature>
<keyword evidence="13" id="KW-1185">Reference proteome</keyword>
<dbReference type="CDD" id="cd01948">
    <property type="entry name" value="EAL"/>
    <property type="match status" value="1"/>
</dbReference>
<dbReference type="PANTHER" id="PTHR33121">
    <property type="entry name" value="CYCLIC DI-GMP PHOSPHODIESTERASE PDEF"/>
    <property type="match status" value="1"/>
</dbReference>
<dbReference type="PROSITE" id="PS50883">
    <property type="entry name" value="EAL"/>
    <property type="match status" value="1"/>
</dbReference>
<evidence type="ECO:0000256" key="9">
    <source>
        <dbReference type="ARBA" id="ARBA00034290"/>
    </source>
</evidence>
<dbReference type="HOGENOM" id="CLU_000445_131_1_6"/>
<comment type="catalytic activity">
    <reaction evidence="9">
        <text>3',3'-c-di-GMP + H2O = 5'-phosphoguanylyl(3'-&gt;5')guanosine + H(+)</text>
        <dbReference type="Rhea" id="RHEA:24902"/>
        <dbReference type="ChEBI" id="CHEBI:15377"/>
        <dbReference type="ChEBI" id="CHEBI:15378"/>
        <dbReference type="ChEBI" id="CHEBI:58754"/>
        <dbReference type="ChEBI" id="CHEBI:58805"/>
        <dbReference type="EC" id="3.1.4.52"/>
    </reaction>
</comment>
<dbReference type="OrthoDB" id="9812358at2"/>
<dbReference type="Proteomes" id="UP000008881">
    <property type="component" value="Chromosome"/>
</dbReference>
<dbReference type="Gene3D" id="3.20.20.450">
    <property type="entry name" value="EAL domain"/>
    <property type="match status" value="1"/>
</dbReference>
<gene>
    <name evidence="12" type="ordered locus">EAE_08550</name>
</gene>
<dbReference type="InterPro" id="IPR035919">
    <property type="entry name" value="EAL_sf"/>
</dbReference>
<keyword evidence="6" id="KW-0378">Hydrolase</keyword>
<dbReference type="PATRIC" id="fig|1028307.3.peg.1704"/>
<proteinExistence type="predicted"/>
<evidence type="ECO:0000256" key="7">
    <source>
        <dbReference type="ARBA" id="ARBA00022989"/>
    </source>
</evidence>
<dbReference type="InterPro" id="IPR024744">
    <property type="entry name" value="CSS-motif_dom"/>
</dbReference>
<keyword evidence="8 10" id="KW-0472">Membrane</keyword>
<evidence type="ECO:0000256" key="5">
    <source>
        <dbReference type="ARBA" id="ARBA00022692"/>
    </source>
</evidence>
<evidence type="ECO:0000313" key="13">
    <source>
        <dbReference type="Proteomes" id="UP000008881"/>
    </source>
</evidence>
<sequence length="534" mass="61040">MSRSAPHKAFKIFFTILVVVLPVVLALWFAQIRAREEISDRLQSFSQLALQKTEMVIHESEQAREKAMQFTGVLCSPQHQHYMLNIVRGLLYVDDLIYANGNKFICSTAVHPEEGWRIAAANYTRQPDVSIYYYRDTPFYPGYDMNYMQRGHYAVVVNPLSYSSVISSDRDLAYGVFDTKTNMFFSVSKNVDARELHRLIRHEDAFFNQDGRVYTVAHSSIRPIAVIMSTSRASYYASLYDQVTLTLPLGIICSILILMVWSRSRQQYHSPRNKLLRALSHRQLCLHYQPIIDIKNNRCVGAEALLRWPGFDGPVMSPAEFIPLAENSGMIAQVTDYVVDELFNDLGEYLSRHPQLYIAINLSASDFHSARLIAQITEKARSYAVCVKQIKIEVTERGFIDVPKTTPVIQAFREAGYEIAIDDFGTGYSNLHNLYSLNVDILKIDKSFIDTLTTNSTSHLIAEHIIDMARSLRLKTIAEGVETLDQVDWLLKRGVQFCQGWHFARAMPPQEFIQWLAKSPILLRPPHDGRQAEI</sequence>
<comment type="subcellular location">
    <subcellularLocation>
        <location evidence="1">Cell membrane</location>
        <topology evidence="1">Multi-pass membrane protein</topology>
    </subcellularLocation>
</comment>
<evidence type="ECO:0000256" key="3">
    <source>
        <dbReference type="ARBA" id="ARBA00022475"/>
    </source>
</evidence>
<dbReference type="GO" id="GO:0005886">
    <property type="term" value="C:plasma membrane"/>
    <property type="evidence" value="ECO:0007669"/>
    <property type="project" value="UniProtKB-SubCell"/>
</dbReference>
<dbReference type="PANTHER" id="PTHR33121:SF60">
    <property type="entry name" value="CYCLIC DI-GMP PHOSPHODIESTERASE PDEC-RELATED"/>
    <property type="match status" value="1"/>
</dbReference>
<accession>A0A0H3FV06</accession>
<dbReference type="GO" id="GO:0071111">
    <property type="term" value="F:cyclic-guanylate-specific phosphodiesterase activity"/>
    <property type="evidence" value="ECO:0007669"/>
    <property type="project" value="UniProtKB-EC"/>
</dbReference>
<protein>
    <recommendedName>
        <fullName evidence="2">cyclic-guanylate-specific phosphodiesterase</fullName>
        <ecNumber evidence="2">3.1.4.52</ecNumber>
    </recommendedName>
</protein>
<dbReference type="eggNOG" id="COG4943">
    <property type="taxonomic scope" value="Bacteria"/>
</dbReference>
<name>A0A0H3FV06_KLEAK</name>